<dbReference type="InterPro" id="IPR029045">
    <property type="entry name" value="ClpP/crotonase-like_dom_sf"/>
</dbReference>
<evidence type="ECO:0000313" key="3">
    <source>
        <dbReference type="EMBL" id="ASS38118.1"/>
    </source>
</evidence>
<evidence type="ECO:0000259" key="2">
    <source>
        <dbReference type="Pfam" id="PF01343"/>
    </source>
</evidence>
<evidence type="ECO:0000256" key="1">
    <source>
        <dbReference type="ARBA" id="ARBA00008683"/>
    </source>
</evidence>
<name>A0A223AT38_9FIRM</name>
<dbReference type="AlphaFoldDB" id="A0A223AT38"/>
<proteinExistence type="inferred from homology"/>
<keyword evidence="4" id="KW-1185">Reference proteome</keyword>
<dbReference type="Gene3D" id="3.90.226.10">
    <property type="entry name" value="2-enoyl-CoA Hydratase, Chain A, domain 1"/>
    <property type="match status" value="1"/>
</dbReference>
<accession>A0A223AT38</accession>
<gene>
    <name evidence="3" type="ORF">AXF17_06665</name>
</gene>
<dbReference type="InterPro" id="IPR002142">
    <property type="entry name" value="Peptidase_S49"/>
</dbReference>
<dbReference type="Pfam" id="PF01343">
    <property type="entry name" value="Peptidase_S49"/>
    <property type="match status" value="1"/>
</dbReference>
<reference evidence="4" key="1">
    <citation type="submission" date="2016-05" db="EMBL/GenBank/DDBJ databases">
        <authorList>
            <person name="Holder M.E."/>
            <person name="Ajami N.J."/>
            <person name="Petrosino J.F."/>
        </authorList>
    </citation>
    <scope>NUCLEOTIDE SEQUENCE [LARGE SCALE GENOMIC DNA]</scope>
    <source>
        <strain evidence="4">ATCC 700696</strain>
    </source>
</reference>
<feature type="domain" description="Peptidase S49" evidence="2">
    <location>
        <begin position="1"/>
        <end position="59"/>
    </location>
</feature>
<sequence>MQSLIDEAYDQFVRIVAKGRKMNEDRVREIADGRVFSASQAKELGLIDGICNEEAFFDTIRTFKGMKDVAFDFMEPEENKSMYDLLQQFIQSKSSCGKAAEYQQLIELSKNGNKFAVMYLADIEK</sequence>
<dbReference type="GO" id="GO:0006508">
    <property type="term" value="P:proteolysis"/>
    <property type="evidence" value="ECO:0007669"/>
    <property type="project" value="InterPro"/>
</dbReference>
<dbReference type="GO" id="GO:0008233">
    <property type="term" value="F:peptidase activity"/>
    <property type="evidence" value="ECO:0007669"/>
    <property type="project" value="InterPro"/>
</dbReference>
<protein>
    <recommendedName>
        <fullName evidence="2">Peptidase S49 domain-containing protein</fullName>
    </recommendedName>
</protein>
<evidence type="ECO:0000313" key="4">
    <source>
        <dbReference type="Proteomes" id="UP000214689"/>
    </source>
</evidence>
<dbReference type="PANTHER" id="PTHR42987">
    <property type="entry name" value="PEPTIDASE S49"/>
    <property type="match status" value="1"/>
</dbReference>
<organism evidence="3 4">
    <name type="scientific">Mogibacterium pumilum</name>
    <dbReference type="NCBI Taxonomy" id="86332"/>
    <lineage>
        <taxon>Bacteria</taxon>
        <taxon>Bacillati</taxon>
        <taxon>Bacillota</taxon>
        <taxon>Clostridia</taxon>
        <taxon>Peptostreptococcales</taxon>
        <taxon>Anaerovoracaceae</taxon>
        <taxon>Mogibacterium</taxon>
    </lineage>
</organism>
<dbReference type="Proteomes" id="UP000214689">
    <property type="component" value="Chromosome"/>
</dbReference>
<dbReference type="PANTHER" id="PTHR42987:SF7">
    <property type="entry name" value="SIGNAL PEPTIDE PEPTIDASE SPPA-RELATED"/>
    <property type="match status" value="1"/>
</dbReference>
<comment type="similarity">
    <text evidence="1">Belongs to the peptidase S49 family.</text>
</comment>
<dbReference type="SUPFAM" id="SSF52096">
    <property type="entry name" value="ClpP/crotonase"/>
    <property type="match status" value="1"/>
</dbReference>
<dbReference type="EMBL" id="CP016199">
    <property type="protein sequence ID" value="ASS38118.1"/>
    <property type="molecule type" value="Genomic_DNA"/>
</dbReference>